<dbReference type="Pfam" id="PF04233">
    <property type="entry name" value="Phage_Mu_F"/>
    <property type="match status" value="1"/>
</dbReference>
<dbReference type="Proteomes" id="UP000286806">
    <property type="component" value="Unassembled WGS sequence"/>
</dbReference>
<dbReference type="InterPro" id="IPR006528">
    <property type="entry name" value="Phage_head_morphogenesis_dom"/>
</dbReference>
<sequence>MDSIGYDPRLPFTEQIAFFLGKSTNLIPTKRWTDLLKAQHDRAFMVAGAMKADLLADLYEAVEQAIGLGTGIGEFRKAFDATVQKNGWDYTGERNWRTRVIYQTNISTSYAAGRLVQLKDGGFKYWMYKHSDSVMHPRPLHLSWNGITLPAGDAWWKTHYPPNGWGCQCRIIGVRNAAGAKRLGGNIVDTAPDDGVVPGTDRPKGIDLGWDYQPGATVVDDLRKQLSSRLASLPAQIADALKKDLQGPSK</sequence>
<accession>A0A401JF64</accession>
<keyword evidence="3" id="KW-1185">Reference proteome</keyword>
<dbReference type="AlphaFoldDB" id="A0A401JF64"/>
<name>A0A401JF64_9PROT</name>
<gene>
    <name evidence="2" type="ORF">SFMTTN_2085</name>
</gene>
<dbReference type="OrthoDB" id="9813502at2"/>
<reference evidence="2 3" key="1">
    <citation type="journal article" date="2019" name="Front. Microbiol.">
        <title>Genomes of Neutrophilic Sulfur-Oxidizing Chemolithoautotrophs Representing 9 Proteobacterial Species From 8 Genera.</title>
        <authorList>
            <person name="Watanabe T."/>
            <person name="Kojima H."/>
            <person name="Umezawa K."/>
            <person name="Hori C."/>
            <person name="Takasuka T.E."/>
            <person name="Kato Y."/>
            <person name="Fukui M."/>
        </authorList>
    </citation>
    <scope>NUCLEOTIDE SEQUENCE [LARGE SCALE GENOMIC DNA]</scope>
    <source>
        <strain evidence="2 3">TTN</strain>
    </source>
</reference>
<proteinExistence type="predicted"/>
<evidence type="ECO:0000259" key="1">
    <source>
        <dbReference type="Pfam" id="PF04233"/>
    </source>
</evidence>
<dbReference type="RefSeq" id="WP_124705057.1">
    <property type="nucleotide sequence ID" value="NZ_BGOW01000017.1"/>
</dbReference>
<evidence type="ECO:0000313" key="2">
    <source>
        <dbReference type="EMBL" id="GBL46272.1"/>
    </source>
</evidence>
<feature type="domain" description="Phage head morphogenesis" evidence="1">
    <location>
        <begin position="59"/>
        <end position="172"/>
    </location>
</feature>
<dbReference type="EMBL" id="BGOW01000017">
    <property type="protein sequence ID" value="GBL46272.1"/>
    <property type="molecule type" value="Genomic_DNA"/>
</dbReference>
<organism evidence="2 3">
    <name type="scientific">Sulfuriferula multivorans</name>
    <dbReference type="NCBI Taxonomy" id="1559896"/>
    <lineage>
        <taxon>Bacteria</taxon>
        <taxon>Pseudomonadati</taxon>
        <taxon>Pseudomonadota</taxon>
        <taxon>Betaproteobacteria</taxon>
        <taxon>Nitrosomonadales</taxon>
        <taxon>Sulfuricellaceae</taxon>
        <taxon>Sulfuriferula</taxon>
    </lineage>
</organism>
<comment type="caution">
    <text evidence="2">The sequence shown here is derived from an EMBL/GenBank/DDBJ whole genome shotgun (WGS) entry which is preliminary data.</text>
</comment>
<evidence type="ECO:0000313" key="3">
    <source>
        <dbReference type="Proteomes" id="UP000286806"/>
    </source>
</evidence>
<protein>
    <submittedName>
        <fullName evidence="2">Phage (Mu-like) virion morphogenesis protein</fullName>
    </submittedName>
</protein>